<dbReference type="Pfam" id="PF10288">
    <property type="entry name" value="CTU2"/>
    <property type="match status" value="1"/>
</dbReference>
<dbReference type="OrthoDB" id="25129at2759"/>
<evidence type="ECO:0000313" key="5">
    <source>
        <dbReference type="Proteomes" id="UP000006352"/>
    </source>
</evidence>
<dbReference type="EMBL" id="HE797313">
    <property type="protein sequence ID" value="CCM06392.1"/>
    <property type="molecule type" value="Genomic_DNA"/>
</dbReference>
<dbReference type="GeneID" id="24101292"/>
<evidence type="ECO:0008006" key="6">
    <source>
        <dbReference type="Google" id="ProtNLM"/>
    </source>
</evidence>
<keyword evidence="5" id="KW-1185">Reference proteome</keyword>
<evidence type="ECO:0000256" key="2">
    <source>
        <dbReference type="ARBA" id="ARBA00022694"/>
    </source>
</evidence>
<evidence type="ECO:0000256" key="1">
    <source>
        <dbReference type="ARBA" id="ARBA00022490"/>
    </source>
</evidence>
<feature type="region of interest" description="Disordered" evidence="3">
    <location>
        <begin position="167"/>
        <end position="198"/>
    </location>
</feature>
<dbReference type="HOGENOM" id="CLU_024534_4_0_1"/>
<keyword evidence="2" id="KW-0819">tRNA processing</keyword>
<gene>
    <name evidence="4" type="ORF">FIBRA_08651</name>
</gene>
<dbReference type="InterPro" id="IPR019407">
    <property type="entry name" value="CTU2"/>
</dbReference>
<feature type="compositionally biased region" description="Basic and acidic residues" evidence="3">
    <location>
        <begin position="178"/>
        <end position="198"/>
    </location>
</feature>
<dbReference type="RefSeq" id="XP_012185675.1">
    <property type="nucleotide sequence ID" value="XM_012330285.1"/>
</dbReference>
<dbReference type="GO" id="GO:0016783">
    <property type="term" value="F:sulfurtransferase activity"/>
    <property type="evidence" value="ECO:0007669"/>
    <property type="project" value="TreeGrafter"/>
</dbReference>
<protein>
    <recommendedName>
        <fullName evidence="6">Cytoplasmic tRNA 2-thiolation protein 2</fullName>
    </recommendedName>
</protein>
<dbReference type="GO" id="GO:0005829">
    <property type="term" value="C:cytosol"/>
    <property type="evidence" value="ECO:0007669"/>
    <property type="project" value="TreeGrafter"/>
</dbReference>
<reference evidence="4 5" key="1">
    <citation type="journal article" date="2012" name="Appl. Environ. Microbiol.">
        <title>Short-read sequencing for genomic analysis of the brown rot fungus Fibroporia radiculosa.</title>
        <authorList>
            <person name="Tang J.D."/>
            <person name="Perkins A.D."/>
            <person name="Sonstegard T.S."/>
            <person name="Schroeder S.G."/>
            <person name="Burgess S.C."/>
            <person name="Diehl S.V."/>
        </authorList>
    </citation>
    <scope>NUCLEOTIDE SEQUENCE [LARGE SCALE GENOMIC DNA]</scope>
    <source>
        <strain evidence="4 5">TFFH 294</strain>
    </source>
</reference>
<accession>J4I345</accession>
<dbReference type="Gene3D" id="3.40.50.620">
    <property type="entry name" value="HUPs"/>
    <property type="match status" value="1"/>
</dbReference>
<evidence type="ECO:0000256" key="3">
    <source>
        <dbReference type="SAM" id="MobiDB-lite"/>
    </source>
</evidence>
<dbReference type="GO" id="GO:0002143">
    <property type="term" value="P:tRNA wobble position uridine thiolation"/>
    <property type="evidence" value="ECO:0007669"/>
    <property type="project" value="TreeGrafter"/>
</dbReference>
<proteinExistence type="predicted"/>
<dbReference type="STRING" id="599839.J4I345"/>
<dbReference type="AlphaFoldDB" id="J4I345"/>
<dbReference type="PANTHER" id="PTHR20882">
    <property type="entry name" value="CYTOPLASMIC TRNA 2-THIOLATION PROTEIN 2"/>
    <property type="match status" value="1"/>
</dbReference>
<evidence type="ECO:0000313" key="4">
    <source>
        <dbReference type="EMBL" id="CCM06392.1"/>
    </source>
</evidence>
<sequence>MPADGGKNHPRHERVWKKVTVCYVEVCDVFPEMRDHTKDVARIVRSYDGFDFVPLRIQDAFSSDWWDPIAGAQSLEQLGVDLTDEELRITVNTPLRPASSVEALRTHLGSLPTTTAAASSVQTFIRLLLLHTAVKTGSSHLVLGTSLTSLAVSLISGVSQGRGFNIREETQEEWEPDQTPREARESKDSTLPRSQKEKHSVRVVRPLRDIGMKECAIWAWWMNIKVVGQEKWLWSGSKQDIGALTRGEFNLHYFIFGLEKDYPSTVSTVVRTCTKVAPKGDAAGRCALCARPVQEGIQEWKSRISIRTSSHLVSKDAHQLHTPPSLVPFLCYACNATMTSRSTRPMPTLGPSAVKASIIPLPKWAETRLSEQEIFRTELMSEEQKKNSLEEFLLEDPE</sequence>
<organism evidence="4 5">
    <name type="scientific">Fibroporia radiculosa</name>
    <dbReference type="NCBI Taxonomy" id="599839"/>
    <lineage>
        <taxon>Eukaryota</taxon>
        <taxon>Fungi</taxon>
        <taxon>Dikarya</taxon>
        <taxon>Basidiomycota</taxon>
        <taxon>Agaricomycotina</taxon>
        <taxon>Agaricomycetes</taxon>
        <taxon>Polyporales</taxon>
        <taxon>Fibroporiaceae</taxon>
        <taxon>Fibroporia</taxon>
    </lineage>
</organism>
<name>J4I345_9APHY</name>
<dbReference type="PANTHER" id="PTHR20882:SF14">
    <property type="entry name" value="CYTOPLASMIC TRNA 2-THIOLATION PROTEIN 2"/>
    <property type="match status" value="1"/>
</dbReference>
<dbReference type="InterPro" id="IPR014729">
    <property type="entry name" value="Rossmann-like_a/b/a_fold"/>
</dbReference>
<dbReference type="InParanoid" id="J4I345"/>
<dbReference type="GO" id="GO:0000049">
    <property type="term" value="F:tRNA binding"/>
    <property type="evidence" value="ECO:0007669"/>
    <property type="project" value="InterPro"/>
</dbReference>
<dbReference type="Proteomes" id="UP000006352">
    <property type="component" value="Unassembled WGS sequence"/>
</dbReference>
<keyword evidence="1" id="KW-0963">Cytoplasm</keyword>